<reference evidence="8 9" key="1">
    <citation type="journal article" date="2012" name="New Phytol.">
        <title>Insight into trade-off between wood decay and parasitism from the genome of a fungal forest pathogen.</title>
        <authorList>
            <person name="Olson A."/>
            <person name="Aerts A."/>
            <person name="Asiegbu F."/>
            <person name="Belbahri L."/>
            <person name="Bouzid O."/>
            <person name="Broberg A."/>
            <person name="Canback B."/>
            <person name="Coutinho P.M."/>
            <person name="Cullen D."/>
            <person name="Dalman K."/>
            <person name="Deflorio G."/>
            <person name="van Diepen L.T."/>
            <person name="Dunand C."/>
            <person name="Duplessis S."/>
            <person name="Durling M."/>
            <person name="Gonthier P."/>
            <person name="Grimwood J."/>
            <person name="Fossdal C.G."/>
            <person name="Hansson D."/>
            <person name="Henrissat B."/>
            <person name="Hietala A."/>
            <person name="Himmelstrand K."/>
            <person name="Hoffmeister D."/>
            <person name="Hogberg N."/>
            <person name="James T.Y."/>
            <person name="Karlsson M."/>
            <person name="Kohler A."/>
            <person name="Kues U."/>
            <person name="Lee Y.H."/>
            <person name="Lin Y.C."/>
            <person name="Lind M."/>
            <person name="Lindquist E."/>
            <person name="Lombard V."/>
            <person name="Lucas S."/>
            <person name="Lunden K."/>
            <person name="Morin E."/>
            <person name="Murat C."/>
            <person name="Park J."/>
            <person name="Raffaello T."/>
            <person name="Rouze P."/>
            <person name="Salamov A."/>
            <person name="Schmutz J."/>
            <person name="Solheim H."/>
            <person name="Stahlberg J."/>
            <person name="Velez H."/>
            <person name="de Vries R.P."/>
            <person name="Wiebenga A."/>
            <person name="Woodward S."/>
            <person name="Yakovlev I."/>
            <person name="Garbelotto M."/>
            <person name="Martin F."/>
            <person name="Grigoriev I.V."/>
            <person name="Stenlid J."/>
        </authorList>
    </citation>
    <scope>NUCLEOTIDE SEQUENCE [LARGE SCALE GENOMIC DNA]</scope>
    <source>
        <strain evidence="8 9">TC 32-1</strain>
    </source>
</reference>
<evidence type="ECO:0000256" key="4">
    <source>
        <dbReference type="SAM" id="MobiDB-lite"/>
    </source>
</evidence>
<feature type="domain" description="GED" evidence="6">
    <location>
        <begin position="679"/>
        <end position="769"/>
    </location>
</feature>
<dbReference type="GO" id="GO:0005737">
    <property type="term" value="C:cytoplasm"/>
    <property type="evidence" value="ECO:0007669"/>
    <property type="project" value="TreeGrafter"/>
</dbReference>
<dbReference type="Pfam" id="PF00010">
    <property type="entry name" value="HLH"/>
    <property type="match status" value="1"/>
</dbReference>
<dbReference type="Pfam" id="PF01031">
    <property type="entry name" value="Dynamin_M"/>
    <property type="match status" value="2"/>
</dbReference>
<evidence type="ECO:0000313" key="8">
    <source>
        <dbReference type="EMBL" id="ETW86389.1"/>
    </source>
</evidence>
<dbReference type="eggNOG" id="KOG0446">
    <property type="taxonomic scope" value="Eukaryota"/>
</dbReference>
<dbReference type="InterPro" id="IPR030381">
    <property type="entry name" value="G_DYNAMIN_dom"/>
</dbReference>
<dbReference type="InterPro" id="IPR036638">
    <property type="entry name" value="HLH_DNA-bd_sf"/>
</dbReference>
<feature type="compositionally biased region" description="Polar residues" evidence="4">
    <location>
        <begin position="995"/>
        <end position="1011"/>
    </location>
</feature>
<dbReference type="InterPro" id="IPR045063">
    <property type="entry name" value="Dynamin_N"/>
</dbReference>
<feature type="region of interest" description="Disordered" evidence="4">
    <location>
        <begin position="465"/>
        <end position="495"/>
    </location>
</feature>
<dbReference type="Gene3D" id="4.10.280.10">
    <property type="entry name" value="Helix-loop-helix DNA-binding domain"/>
    <property type="match status" value="1"/>
</dbReference>
<dbReference type="InterPro" id="IPR020850">
    <property type="entry name" value="GED_dom"/>
</dbReference>
<dbReference type="InterPro" id="IPR027417">
    <property type="entry name" value="P-loop_NTPase"/>
</dbReference>
<dbReference type="InterPro" id="IPR003130">
    <property type="entry name" value="GED"/>
</dbReference>
<dbReference type="GO" id="GO:0016020">
    <property type="term" value="C:membrane"/>
    <property type="evidence" value="ECO:0007669"/>
    <property type="project" value="TreeGrafter"/>
</dbReference>
<feature type="region of interest" description="Disordered" evidence="4">
    <location>
        <begin position="976"/>
        <end position="1058"/>
    </location>
</feature>
<dbReference type="KEGG" id="hir:HETIRDRAFT_425252"/>
<dbReference type="OrthoDB" id="5061070at2759"/>
<dbReference type="GO" id="GO:0005525">
    <property type="term" value="F:GTP binding"/>
    <property type="evidence" value="ECO:0007669"/>
    <property type="project" value="InterPro"/>
</dbReference>
<dbReference type="InterPro" id="IPR011598">
    <property type="entry name" value="bHLH_dom"/>
</dbReference>
<dbReference type="SMART" id="SM00353">
    <property type="entry name" value="HLH"/>
    <property type="match status" value="1"/>
</dbReference>
<keyword evidence="9" id="KW-1185">Reference proteome</keyword>
<dbReference type="STRING" id="747525.W4KL23"/>
<dbReference type="InterPro" id="IPR001401">
    <property type="entry name" value="Dynamin_GTPase"/>
</dbReference>
<feature type="coiled-coil region" evidence="3">
    <location>
        <begin position="1102"/>
        <end position="1129"/>
    </location>
</feature>
<name>W4KL23_HETIT</name>
<feature type="compositionally biased region" description="Low complexity" evidence="4">
    <location>
        <begin position="1013"/>
        <end position="1033"/>
    </location>
</feature>
<keyword evidence="1" id="KW-0547">Nucleotide-binding</keyword>
<dbReference type="EMBL" id="KI925455">
    <property type="protein sequence ID" value="ETW86389.1"/>
    <property type="molecule type" value="Genomic_DNA"/>
</dbReference>
<feature type="domain" description="Dynamin-type G" evidence="7">
    <location>
        <begin position="77"/>
        <end position="384"/>
    </location>
</feature>
<feature type="compositionally biased region" description="Low complexity" evidence="4">
    <location>
        <begin position="976"/>
        <end position="994"/>
    </location>
</feature>
<dbReference type="RefSeq" id="XP_009543131.1">
    <property type="nucleotide sequence ID" value="XM_009544836.1"/>
</dbReference>
<feature type="compositionally biased region" description="Acidic residues" evidence="4">
    <location>
        <begin position="916"/>
        <end position="929"/>
    </location>
</feature>
<evidence type="ECO:0008006" key="10">
    <source>
        <dbReference type="Google" id="ProtNLM"/>
    </source>
</evidence>
<dbReference type="GO" id="GO:0005874">
    <property type="term" value="C:microtubule"/>
    <property type="evidence" value="ECO:0007669"/>
    <property type="project" value="TreeGrafter"/>
</dbReference>
<dbReference type="Gene3D" id="3.40.50.300">
    <property type="entry name" value="P-loop containing nucleotide triphosphate hydrolases"/>
    <property type="match status" value="1"/>
</dbReference>
<feature type="region of interest" description="Disordered" evidence="4">
    <location>
        <begin position="916"/>
        <end position="942"/>
    </location>
</feature>
<protein>
    <recommendedName>
        <fullName evidence="10">BHLH domain-containing protein</fullName>
    </recommendedName>
</protein>
<evidence type="ECO:0000259" key="7">
    <source>
        <dbReference type="PROSITE" id="PS51718"/>
    </source>
</evidence>
<dbReference type="InParanoid" id="W4KL23"/>
<feature type="compositionally biased region" description="Basic and acidic residues" evidence="4">
    <location>
        <begin position="1043"/>
        <end position="1058"/>
    </location>
</feature>
<dbReference type="HOGENOM" id="CLU_250842_0_0_1"/>
<dbReference type="Gene3D" id="1.20.120.1240">
    <property type="entry name" value="Dynamin, middle domain"/>
    <property type="match status" value="1"/>
</dbReference>
<evidence type="ECO:0000259" key="6">
    <source>
        <dbReference type="PROSITE" id="PS51388"/>
    </source>
</evidence>
<dbReference type="GO" id="GO:0046983">
    <property type="term" value="F:protein dimerization activity"/>
    <property type="evidence" value="ECO:0007669"/>
    <property type="project" value="InterPro"/>
</dbReference>
<dbReference type="GO" id="GO:0008017">
    <property type="term" value="F:microtubule binding"/>
    <property type="evidence" value="ECO:0007669"/>
    <property type="project" value="TreeGrafter"/>
</dbReference>
<dbReference type="Pfam" id="PF00350">
    <property type="entry name" value="Dynamin_N"/>
    <property type="match status" value="1"/>
</dbReference>
<dbReference type="GO" id="GO:0003924">
    <property type="term" value="F:GTPase activity"/>
    <property type="evidence" value="ECO:0007669"/>
    <property type="project" value="InterPro"/>
</dbReference>
<dbReference type="CDD" id="cd00083">
    <property type="entry name" value="bHLH_SF"/>
    <property type="match status" value="1"/>
</dbReference>
<evidence type="ECO:0000256" key="2">
    <source>
        <dbReference type="ARBA" id="ARBA00023134"/>
    </source>
</evidence>
<feature type="region of interest" description="Disordered" evidence="4">
    <location>
        <begin position="1160"/>
        <end position="1187"/>
    </location>
</feature>
<dbReference type="Proteomes" id="UP000030671">
    <property type="component" value="Unassembled WGS sequence"/>
</dbReference>
<feature type="compositionally biased region" description="Basic and acidic residues" evidence="4">
    <location>
        <begin position="930"/>
        <end position="942"/>
    </location>
</feature>
<dbReference type="CDD" id="cd08771">
    <property type="entry name" value="DLP_1"/>
    <property type="match status" value="1"/>
</dbReference>
<keyword evidence="3" id="KW-0175">Coiled coil</keyword>
<dbReference type="SUPFAM" id="SSF47459">
    <property type="entry name" value="HLH, helix-loop-helix DNA-binding domain"/>
    <property type="match status" value="1"/>
</dbReference>
<dbReference type="Pfam" id="PF02212">
    <property type="entry name" value="GED"/>
    <property type="match status" value="1"/>
</dbReference>
<dbReference type="SMART" id="SM00053">
    <property type="entry name" value="DYNc"/>
    <property type="match status" value="1"/>
</dbReference>
<evidence type="ECO:0000259" key="5">
    <source>
        <dbReference type="PROSITE" id="PS50888"/>
    </source>
</evidence>
<dbReference type="PROSITE" id="PS51718">
    <property type="entry name" value="G_DYNAMIN_2"/>
    <property type="match status" value="1"/>
</dbReference>
<sequence>MSATHTNGDSFAKRRINFFSGRTQAHLKKQLGLPDHDAGQQDMANDWNSFSTTPYAQKRKQLINLIKNLMGQGASQFFEIPRIAVIGGQSAGKSSVVEALTGISVPRDYGTCTRCPMECMVSSSAESWSCKIGLRYECKPDESIGYKTVPFSPRLTKKGDVEIWLRRAQAALLSPHHLPEYFHDQTLLQLRVLQKDSQTMKFSRDVVYVDIEDPVATDLAFIDLPGLVQNEDPEMVDLVQELAVSTIKVESTIILVTIPVTDEMENQLASRLAREVDPEGQRTIGVLTKPDNLRPGDLGALARWVDVLQGKSNKLTHGYYCVRLPDDADRSRNITRGEAERIEHEFFETRDPWKQLADRRRLGIPQFVSELSSLFMSLIEKQLPALNKAVREHLADCDAQLAQLPTPPQTDNPNAEVPLRVTEFCTVLKAMVHGHQGGSKELIQRNRTSYNIFKKEIEETAPDFWPSDSPHLYRNEGVAGDDGGDGDDGSSDTNPLAQLNLYDVRRVIQKHVGWEHPGIVPFEAHKELIWSFVQRWSAPTEDCFGRAYQILFDIVEKLIVEHFGQFPQLERVIRAIVVERHHEAQVVAHEAVMKTLSGESEPFWTQNEHDGVMRQKWLTHYKQVRNHAHLYQRSSASPVYGDPTSAQRRALIVLAEAGYPNPSVFDLQRLYPPDAFEQELDVMASVRAFFEVAYKRLTDVVPLRIEHDLNQAFSNELLRAILVGMDRSNMKDLLSEDTEVVKSRTLLEGERKRLLAIQRELTHLTLSTASDHRGCKREAMQILTIELEIAFVGIRGFMSRPVQNLAKPECGSGLLDRSLPPGSVLTGTVEGASVNAVPADESALDRRQVCQAPRTHSKGMLESVEQILGRWMHLGGIVGLRRLPGELRATEEEAGAWSPRHGGGVYERVCDVDEDEVSVDTEISDETEADGGRWRAAKRAETPRGTRARHVCFLYFLQPRLRRPFQLHDQMALSIPIPSSPSAGNSPSSADSPNVPQTPLSPTNPVHTLTLPSAADQSSAQLSQANLNSASAQAKRKPSRRANTAERRATHNAVERQRRETLNSRFLDLAALLPNLSQIRRPSKSAIVNSSIAHIHSSRRHRLLASRELRLLKLEADALRRELNEWRDRTNLPRVEEPVRSDGFALVLSGEVEVLTAIPGVDDQDDDGNGDGYGDDDELPIGSVNPGSLGVSVHDEADDLRNSIAPTYVKNQPNPFAHNVPSQSGGSHLAHILPRPSAHGGPMIAQSMPGVSFENPAMASLFESHPQISTQQFHMQQFNLAQSDDKVSAWNNQLFAAQQLQQQQQQFGGNHLFTPPPSSHGPSSAGPNFGNAAYFASMRQQQQMHMFGSPVDNEDASSVGSAHMGRRERSGSMGAGSGFDSPPHSRHVTSPSGSYDMPSLLSNGGGQGADGYGVPKRINTGAIPNWARDEMGPMATSPISITGGGGGGGNGNGFAMMMM</sequence>
<dbReference type="InterPro" id="IPR000375">
    <property type="entry name" value="Dynamin_stalk"/>
</dbReference>
<dbReference type="GeneID" id="20674026"/>
<feature type="domain" description="BHLH" evidence="5">
    <location>
        <begin position="1046"/>
        <end position="1098"/>
    </location>
</feature>
<feature type="region of interest" description="Disordered" evidence="4">
    <location>
        <begin position="1308"/>
        <end position="1331"/>
    </location>
</feature>
<dbReference type="PANTHER" id="PTHR11566">
    <property type="entry name" value="DYNAMIN"/>
    <property type="match status" value="1"/>
</dbReference>
<organism evidence="8 9">
    <name type="scientific">Heterobasidion irregulare (strain TC 32-1)</name>
    <dbReference type="NCBI Taxonomy" id="747525"/>
    <lineage>
        <taxon>Eukaryota</taxon>
        <taxon>Fungi</taxon>
        <taxon>Dikarya</taxon>
        <taxon>Basidiomycota</taxon>
        <taxon>Agaricomycotina</taxon>
        <taxon>Agaricomycetes</taxon>
        <taxon>Russulales</taxon>
        <taxon>Bondarzewiaceae</taxon>
        <taxon>Heterobasidion</taxon>
        <taxon>Heterobasidion annosum species complex</taxon>
    </lineage>
</organism>
<dbReference type="PRINTS" id="PR00195">
    <property type="entry name" value="DYNAMIN"/>
</dbReference>
<evidence type="ECO:0000313" key="9">
    <source>
        <dbReference type="Proteomes" id="UP000030671"/>
    </source>
</evidence>
<dbReference type="SUPFAM" id="SSF52540">
    <property type="entry name" value="P-loop containing nucleoside triphosphate hydrolases"/>
    <property type="match status" value="1"/>
</dbReference>
<dbReference type="PANTHER" id="PTHR11566:SF21">
    <property type="entry name" value="DYNAMIN RELATED PROTEIN 1, ISOFORM A"/>
    <property type="match status" value="1"/>
</dbReference>
<evidence type="ECO:0000256" key="1">
    <source>
        <dbReference type="ARBA" id="ARBA00022741"/>
    </source>
</evidence>
<dbReference type="PROSITE" id="PS51388">
    <property type="entry name" value="GED"/>
    <property type="match status" value="1"/>
</dbReference>
<feature type="compositionally biased region" description="Acidic residues" evidence="4">
    <location>
        <begin position="1162"/>
        <end position="1179"/>
    </location>
</feature>
<dbReference type="PROSITE" id="PS50888">
    <property type="entry name" value="BHLH"/>
    <property type="match status" value="1"/>
</dbReference>
<accession>W4KL23</accession>
<feature type="region of interest" description="Disordered" evidence="4">
    <location>
        <begin position="1349"/>
        <end position="1412"/>
    </location>
</feature>
<dbReference type="InterPro" id="IPR022812">
    <property type="entry name" value="Dynamin"/>
</dbReference>
<gene>
    <name evidence="8" type="ORF">HETIRDRAFT_425252</name>
</gene>
<proteinExistence type="predicted"/>
<evidence type="ECO:0000256" key="3">
    <source>
        <dbReference type="SAM" id="Coils"/>
    </source>
</evidence>
<keyword evidence="2" id="KW-0342">GTP-binding</keyword>